<dbReference type="PANTHER" id="PTHR48228">
    <property type="entry name" value="SUCCINYL-COA--D-CITRAMALATE COA-TRANSFERASE"/>
    <property type="match status" value="1"/>
</dbReference>
<dbReference type="InterPro" id="IPR044855">
    <property type="entry name" value="CoA-Trfase_III_dom3_sf"/>
</dbReference>
<dbReference type="Gene3D" id="3.40.50.10540">
    <property type="entry name" value="Crotonobetainyl-coa:carnitine coa-transferase, domain 1"/>
    <property type="match status" value="1"/>
</dbReference>
<protein>
    <submittedName>
        <fullName evidence="1">2-octaprenyl-3-methyl-6-methoxy-1,4-benzoquinol hydroxylase</fullName>
    </submittedName>
</protein>
<evidence type="ECO:0000313" key="3">
    <source>
        <dbReference type="Proteomes" id="UP000037594"/>
    </source>
</evidence>
<comment type="caution">
    <text evidence="1">The sequence shown here is derived from an EMBL/GenBank/DDBJ whole genome shotgun (WGS) entry which is preliminary data.</text>
</comment>
<dbReference type="PANTHER" id="PTHR48228:SF5">
    <property type="entry name" value="ALPHA-METHYLACYL-COA RACEMASE"/>
    <property type="match status" value="1"/>
</dbReference>
<name>A0A0J8TX38_9MYCO</name>
<gene>
    <name evidence="2" type="ORF">A5726_15280</name>
    <name evidence="1" type="ORF">ACT17_33955</name>
</gene>
<dbReference type="GO" id="GO:0003824">
    <property type="term" value="F:catalytic activity"/>
    <property type="evidence" value="ECO:0007669"/>
    <property type="project" value="InterPro"/>
</dbReference>
<dbReference type="RefSeq" id="WP_011331218.1">
    <property type="nucleotide sequence ID" value="NZ_JBEUKP010000017.1"/>
</dbReference>
<dbReference type="Gene3D" id="3.30.1540.10">
    <property type="entry name" value="formyl-coa transferase, domain 3"/>
    <property type="match status" value="1"/>
</dbReference>
<dbReference type="Proteomes" id="UP000093779">
    <property type="component" value="Unassembled WGS sequence"/>
</dbReference>
<dbReference type="PATRIC" id="fig|451644.5.peg.6984"/>
<dbReference type="OrthoDB" id="9797653at2"/>
<evidence type="ECO:0000313" key="2">
    <source>
        <dbReference type="EMBL" id="OBF20989.1"/>
    </source>
</evidence>
<reference evidence="1 3" key="1">
    <citation type="submission" date="2015-06" db="EMBL/GenBank/DDBJ databases">
        <title>Genome sequence of Mycobacterium conceptionense strain MLE.</title>
        <authorList>
            <person name="Greninger A.L."/>
            <person name="Cunningham G."/>
            <person name="Chiu C.Y."/>
            <person name="Miller S."/>
        </authorList>
    </citation>
    <scope>NUCLEOTIDE SEQUENCE [LARGE SCALE GENOMIC DNA]</scope>
    <source>
        <strain evidence="1 3">MLE</strain>
    </source>
</reference>
<dbReference type="EMBL" id="LFOD01000079">
    <property type="protein sequence ID" value="KMV13702.1"/>
    <property type="molecule type" value="Genomic_DNA"/>
</dbReference>
<dbReference type="InterPro" id="IPR023606">
    <property type="entry name" value="CoA-Trfase_III_dom_1_sf"/>
</dbReference>
<accession>A0A0J8TX38</accession>
<proteinExistence type="predicted"/>
<dbReference type="InterPro" id="IPR050509">
    <property type="entry name" value="CoA-transferase_III"/>
</dbReference>
<dbReference type="Pfam" id="PF02515">
    <property type="entry name" value="CoA_transf_3"/>
    <property type="match status" value="1"/>
</dbReference>
<reference evidence="2 4" key="2">
    <citation type="submission" date="2016-06" db="EMBL/GenBank/DDBJ databases">
        <authorList>
            <person name="Kjaerup R.B."/>
            <person name="Dalgaard T.S."/>
            <person name="Juul-Madsen H.R."/>
        </authorList>
    </citation>
    <scope>NUCLEOTIDE SEQUENCE [LARGE SCALE GENOMIC DNA]</scope>
    <source>
        <strain evidence="2 4">ACS1953</strain>
    </source>
</reference>
<dbReference type="SUPFAM" id="SSF89796">
    <property type="entry name" value="CoA-transferase family III (CaiB/BaiF)"/>
    <property type="match status" value="1"/>
</dbReference>
<organism evidence="1 3">
    <name type="scientific">Mycolicibacterium conceptionense</name>
    <dbReference type="NCBI Taxonomy" id="451644"/>
    <lineage>
        <taxon>Bacteria</taxon>
        <taxon>Bacillati</taxon>
        <taxon>Actinomycetota</taxon>
        <taxon>Actinomycetes</taxon>
        <taxon>Mycobacteriales</taxon>
        <taxon>Mycobacteriaceae</taxon>
        <taxon>Mycolicibacterium</taxon>
    </lineage>
</organism>
<dbReference type="Proteomes" id="UP000037594">
    <property type="component" value="Unassembled WGS sequence"/>
</dbReference>
<dbReference type="EMBL" id="LZHX01000051">
    <property type="protein sequence ID" value="OBF20989.1"/>
    <property type="molecule type" value="Genomic_DNA"/>
</dbReference>
<dbReference type="InterPro" id="IPR003673">
    <property type="entry name" value="CoA-Trfase_fam_III"/>
</dbReference>
<dbReference type="AlphaFoldDB" id="A0A0J8TX38"/>
<sequence length="288" mass="30180">MSQSSSLQGVQVVSLAINLPGPLAAARLRALGATVTKIEPPAGDPLRAVAPTWYDELTVGQRVVTLDLKDPADRAVAARELSRADLMLTAMRPSALVKLGLDELTAANPHLSHIEIVGHDGIAAEQPGHDLTYQALHGTLQPPTMPTVPVADLLGAERAVSAALLALRVAAESGVGHRERVVLEQAAADAGAAVRHGLMGAGAPLGGAHPGYRIYSSSDGHVALAALEPHFWERARAGLGVEGTQEELEQTFLSKPTREWEEVAKRLDIPLIGIRDSAPRNSAQGALS</sequence>
<evidence type="ECO:0000313" key="1">
    <source>
        <dbReference type="EMBL" id="KMV13702.1"/>
    </source>
</evidence>
<evidence type="ECO:0000313" key="4">
    <source>
        <dbReference type="Proteomes" id="UP000093779"/>
    </source>
</evidence>